<dbReference type="Pfam" id="PF04020">
    <property type="entry name" value="Phage_holin_4_2"/>
    <property type="match status" value="1"/>
</dbReference>
<dbReference type="InterPro" id="IPR007165">
    <property type="entry name" value="Phage_holin_4_2"/>
</dbReference>
<accession>A0ABU8SH13</accession>
<keyword evidence="1" id="KW-0812">Transmembrane</keyword>
<reference evidence="2 3" key="1">
    <citation type="submission" date="2023-10" db="EMBL/GenBank/DDBJ databases">
        <title>Holzapfeliella saturejae sp. nov. isolated from Satureja montana flowers.</title>
        <authorList>
            <person name="Alcantara C."/>
            <person name="Zuniga M."/>
            <person name="Landete J.M."/>
            <person name="Monedero V."/>
        </authorList>
    </citation>
    <scope>NUCLEOTIDE SEQUENCE [LARGE SCALE GENOMIC DNA]</scope>
    <source>
        <strain evidence="2 3">He02</strain>
    </source>
</reference>
<organism evidence="2 3">
    <name type="scientific">Holzapfeliella saturejae</name>
    <dbReference type="NCBI Taxonomy" id="3082953"/>
    <lineage>
        <taxon>Bacteria</taxon>
        <taxon>Bacillati</taxon>
        <taxon>Bacillota</taxon>
        <taxon>Bacilli</taxon>
        <taxon>Lactobacillales</taxon>
        <taxon>Lactobacillaceae</taxon>
        <taxon>Holzapfeliella</taxon>
    </lineage>
</organism>
<sequence>MTKFIGRSLVNAVVLIALAGLFPKMIYVDNLLAALVVGVVLTFLNATLTPLLQFFALPLTVLTLGLFALVINGLTLAIAISLSGGAIMIASFWSTIICAIIITFVQRIVGNFFQNNVK</sequence>
<dbReference type="EMBL" id="JAWMWG010000001">
    <property type="protein sequence ID" value="MEJ6348213.1"/>
    <property type="molecule type" value="Genomic_DNA"/>
</dbReference>
<dbReference type="Proteomes" id="UP001377804">
    <property type="component" value="Unassembled WGS sequence"/>
</dbReference>
<evidence type="ECO:0000313" key="2">
    <source>
        <dbReference type="EMBL" id="MEJ6348213.1"/>
    </source>
</evidence>
<dbReference type="PANTHER" id="PTHR37309:SF1">
    <property type="entry name" value="SLR0284 PROTEIN"/>
    <property type="match status" value="1"/>
</dbReference>
<name>A0ABU8SH13_9LACO</name>
<keyword evidence="3" id="KW-1185">Reference proteome</keyword>
<gene>
    <name evidence="2" type="ORF">R4Y45_03090</name>
</gene>
<keyword evidence="1" id="KW-0472">Membrane</keyword>
<feature type="transmembrane region" description="Helical" evidence="1">
    <location>
        <begin position="32"/>
        <end position="52"/>
    </location>
</feature>
<dbReference type="PANTHER" id="PTHR37309">
    <property type="entry name" value="SLR0284 PROTEIN"/>
    <property type="match status" value="1"/>
</dbReference>
<feature type="transmembrane region" description="Helical" evidence="1">
    <location>
        <begin position="59"/>
        <end position="80"/>
    </location>
</feature>
<evidence type="ECO:0000313" key="3">
    <source>
        <dbReference type="Proteomes" id="UP001377804"/>
    </source>
</evidence>
<evidence type="ECO:0000256" key="1">
    <source>
        <dbReference type="SAM" id="Phobius"/>
    </source>
</evidence>
<proteinExistence type="predicted"/>
<feature type="transmembrane region" description="Helical" evidence="1">
    <location>
        <begin position="86"/>
        <end position="105"/>
    </location>
</feature>
<keyword evidence="1" id="KW-1133">Transmembrane helix</keyword>
<dbReference type="RefSeq" id="WP_339969173.1">
    <property type="nucleotide sequence ID" value="NZ_JAWMWG010000001.1"/>
</dbReference>
<protein>
    <submittedName>
        <fullName evidence="2">Phage holin family protein</fullName>
    </submittedName>
</protein>
<feature type="transmembrane region" description="Helical" evidence="1">
    <location>
        <begin position="9"/>
        <end position="26"/>
    </location>
</feature>
<comment type="caution">
    <text evidence="2">The sequence shown here is derived from an EMBL/GenBank/DDBJ whole genome shotgun (WGS) entry which is preliminary data.</text>
</comment>